<evidence type="ECO:0000256" key="10">
    <source>
        <dbReference type="ARBA" id="ARBA00024009"/>
    </source>
</evidence>
<evidence type="ECO:0000256" key="4">
    <source>
        <dbReference type="ARBA" id="ARBA00022676"/>
    </source>
</evidence>
<feature type="transmembrane region" description="Helical" evidence="11">
    <location>
        <begin position="841"/>
        <end position="861"/>
    </location>
</feature>
<feature type="compositionally biased region" description="Polar residues" evidence="12">
    <location>
        <begin position="56"/>
        <end position="78"/>
    </location>
</feature>
<dbReference type="GO" id="GO:0004100">
    <property type="term" value="F:chitin synthase activity"/>
    <property type="evidence" value="ECO:0007669"/>
    <property type="project" value="UniProtKB-UniRule"/>
</dbReference>
<dbReference type="GO" id="GO:0005886">
    <property type="term" value="C:plasma membrane"/>
    <property type="evidence" value="ECO:0007669"/>
    <property type="project" value="UniProtKB-SubCell"/>
</dbReference>
<keyword evidence="7 11" id="KW-1133">Transmembrane helix</keyword>
<feature type="transmembrane region" description="Helical" evidence="11">
    <location>
        <begin position="509"/>
        <end position="528"/>
    </location>
</feature>
<evidence type="ECO:0000313" key="13">
    <source>
        <dbReference type="EMBL" id="ORZ37704.1"/>
    </source>
</evidence>
<keyword evidence="9 11" id="KW-0961">Cell wall biogenesis/degradation</keyword>
<comment type="similarity">
    <text evidence="11">Belongs to the chitin synthase family.</text>
</comment>
<keyword evidence="8 11" id="KW-0472">Membrane</keyword>
<protein>
    <recommendedName>
        <fullName evidence="2 11">Chitin synthase</fullName>
        <ecNumber evidence="2 11">2.4.1.16</ecNumber>
    </recommendedName>
</protein>
<evidence type="ECO:0000256" key="11">
    <source>
        <dbReference type="RuleBase" id="RU366040"/>
    </source>
</evidence>
<evidence type="ECO:0000256" key="7">
    <source>
        <dbReference type="ARBA" id="ARBA00022989"/>
    </source>
</evidence>
<reference evidence="13 14" key="1">
    <citation type="submission" date="2016-07" db="EMBL/GenBank/DDBJ databases">
        <title>Pervasive Adenine N6-methylation of Active Genes in Fungi.</title>
        <authorList>
            <consortium name="DOE Joint Genome Institute"/>
            <person name="Mondo S.J."/>
            <person name="Dannebaum R.O."/>
            <person name="Kuo R.C."/>
            <person name="Labutti K."/>
            <person name="Haridas S."/>
            <person name="Kuo A."/>
            <person name="Salamov A."/>
            <person name="Ahrendt S.R."/>
            <person name="Lipzen A."/>
            <person name="Sullivan W."/>
            <person name="Andreopoulos W.B."/>
            <person name="Clum A."/>
            <person name="Lindquist E."/>
            <person name="Daum C."/>
            <person name="Ramamoorthy G.K."/>
            <person name="Gryganskyi A."/>
            <person name="Culley D."/>
            <person name="Magnuson J.K."/>
            <person name="James T.Y."/>
            <person name="O'Malley M.A."/>
            <person name="Stajich J.E."/>
            <person name="Spatafora J.W."/>
            <person name="Visel A."/>
            <person name="Grigoriev I.V."/>
        </authorList>
    </citation>
    <scope>NUCLEOTIDE SEQUENCE [LARGE SCALE GENOMIC DNA]</scope>
    <source>
        <strain evidence="13 14">PL171</strain>
    </source>
</reference>
<feature type="transmembrane region" description="Helical" evidence="11">
    <location>
        <begin position="540"/>
        <end position="569"/>
    </location>
</feature>
<evidence type="ECO:0000256" key="3">
    <source>
        <dbReference type="ARBA" id="ARBA00022475"/>
    </source>
</evidence>
<keyword evidence="6 11" id="KW-0812">Transmembrane</keyword>
<dbReference type="STRING" id="765915.A0A1Y2HUR7"/>
<keyword evidence="14" id="KW-1185">Reference proteome</keyword>
<keyword evidence="5 11" id="KW-0808">Transferase</keyword>
<evidence type="ECO:0000256" key="2">
    <source>
        <dbReference type="ARBA" id="ARBA00012543"/>
    </source>
</evidence>
<evidence type="ECO:0000256" key="5">
    <source>
        <dbReference type="ARBA" id="ARBA00022679"/>
    </source>
</evidence>
<keyword evidence="3 11" id="KW-1003">Cell membrane</keyword>
<dbReference type="PANTHER" id="PTHR22914">
    <property type="entry name" value="CHITIN SYNTHASE"/>
    <property type="match status" value="1"/>
</dbReference>
<proteinExistence type="inferred from homology"/>
<feature type="transmembrane region" description="Helical" evidence="11">
    <location>
        <begin position="653"/>
        <end position="674"/>
    </location>
</feature>
<dbReference type="EMBL" id="MCFL01000011">
    <property type="protein sequence ID" value="ORZ37704.1"/>
    <property type="molecule type" value="Genomic_DNA"/>
</dbReference>
<dbReference type="OrthoDB" id="26569at2759"/>
<dbReference type="EC" id="2.4.1.16" evidence="2 11"/>
<evidence type="ECO:0000256" key="1">
    <source>
        <dbReference type="ARBA" id="ARBA00004651"/>
    </source>
</evidence>
<feature type="transmembrane region" description="Helical" evidence="11">
    <location>
        <begin position="873"/>
        <end position="897"/>
    </location>
</feature>
<comment type="subcellular location">
    <subcellularLocation>
        <location evidence="1 11">Cell membrane</location>
        <topology evidence="1 11">Multi-pass membrane protein</topology>
    </subcellularLocation>
</comment>
<evidence type="ECO:0000256" key="12">
    <source>
        <dbReference type="SAM" id="MobiDB-lite"/>
    </source>
</evidence>
<comment type="function">
    <text evidence="10 11">Polymerizes chitin, a structural polymer of the cell wall and septum, by transferring the sugar moiety of UDP-GlcNAc to the non-reducing end of the growing chitin polymer.</text>
</comment>
<evidence type="ECO:0000256" key="6">
    <source>
        <dbReference type="ARBA" id="ARBA00022692"/>
    </source>
</evidence>
<feature type="region of interest" description="Disordered" evidence="12">
    <location>
        <begin position="1"/>
        <end position="159"/>
    </location>
</feature>
<dbReference type="Proteomes" id="UP000193411">
    <property type="component" value="Unassembled WGS sequence"/>
</dbReference>
<dbReference type="InterPro" id="IPR029044">
    <property type="entry name" value="Nucleotide-diphossugar_trans"/>
</dbReference>
<evidence type="ECO:0000256" key="9">
    <source>
        <dbReference type="ARBA" id="ARBA00023316"/>
    </source>
</evidence>
<dbReference type="GO" id="GO:0006031">
    <property type="term" value="P:chitin biosynthetic process"/>
    <property type="evidence" value="ECO:0007669"/>
    <property type="project" value="UniProtKB-UniRule"/>
</dbReference>
<dbReference type="InterPro" id="IPR004835">
    <property type="entry name" value="Chitin_synth"/>
</dbReference>
<dbReference type="AlphaFoldDB" id="A0A1Y2HUR7"/>
<comment type="caution">
    <text evidence="13">The sequence shown here is derived from an EMBL/GenBank/DDBJ whole genome shotgun (WGS) entry which is preliminary data.</text>
</comment>
<gene>
    <name evidence="13" type="ORF">BCR44DRAFT_1511459</name>
</gene>
<accession>A0A1Y2HUR7</accession>
<feature type="compositionally biased region" description="Low complexity" evidence="12">
    <location>
        <begin position="98"/>
        <end position="110"/>
    </location>
</feature>
<evidence type="ECO:0000256" key="8">
    <source>
        <dbReference type="ARBA" id="ARBA00023136"/>
    </source>
</evidence>
<dbReference type="Pfam" id="PF01644">
    <property type="entry name" value="Chitin_synth_1"/>
    <property type="match status" value="1"/>
</dbReference>
<dbReference type="PANTHER" id="PTHR22914:SF9">
    <property type="entry name" value="CHITIN SYNTHASE 1"/>
    <property type="match status" value="1"/>
</dbReference>
<dbReference type="SUPFAM" id="SSF53448">
    <property type="entry name" value="Nucleotide-diphospho-sugar transferases"/>
    <property type="match status" value="1"/>
</dbReference>
<feature type="transmembrane region" description="Helical" evidence="11">
    <location>
        <begin position="705"/>
        <end position="726"/>
    </location>
</feature>
<dbReference type="GO" id="GO:0030428">
    <property type="term" value="C:cell septum"/>
    <property type="evidence" value="ECO:0007669"/>
    <property type="project" value="TreeGrafter"/>
</dbReference>
<feature type="transmembrane region" description="Helical" evidence="11">
    <location>
        <begin position="615"/>
        <end position="641"/>
    </location>
</feature>
<sequence>MSYTPVGQQPSGPYPPQQQQQHPGGAYAMAPMPVPAPQHTGGAMLMPEPGALYAQQPVSPNYTGYSHTHTDTTGTSAYTLAEPQPASLLPHANDQSFAQGQGPTAAAAGASSEVDEKVPALTLRAQQGQPNPVTIGVPGELFKDPSRPNSFGPPQGSPEEAKYLRYTAAVGEPEEYPEWIRQKGGMMHAKNEIRLMIVVTMYSEDPRLFTKTMRAVHDNIRDILHSNDPAWQSPDAWKHILVVIVSDGRTKIHPGVITLLSMMGGYRDGLMRKTWEGQDVSAHIFESTVIRNFDGKVDKGVTIVDNFTSLERSIVPMQLIFCLKEKNAKKINSHRWFFKAFCEAIQPKVTVLIDVGTQPLPNSIYRLSKMFDNPQVAGACGEIAVEGSKRYKLNPIIAAQNFEYKMSNILDKPVEALAGYITVLPGAFSAYRFKALQGRPLDAYFKGEVVEKDGGLFERNMYLAEDRILCFELVTRSDGNYVLDYDKKSVAVTDAPDDFAELIPQRRRWLNGSTFALLYALMNFSRIFSSGHSFGRKIIMFFEFVYLLLNFLFGFVSLGHFYFAFHFLIRGFLELMQKNADAYVAYMAEIARNPSLASTLKKPFFTFIPYYEPGFFFKLIDVLCNLSRPIFVLLIILTFIASLGNSPKSSRGIFLGIIYSFAMLSAATFIIIMLTTTAQMQRAGFSLFPLRFSSPDSNTKDSTEAVWTLLALMSTWGLYIASSFLYGDYYHPIANMIQYTLLVPTWTIVLQVFAYCNVSETWGTKGSDEVHFIKVGAKPTIPMRDGIPERDLITMPYESDADYVKDRGTEWASLRELMTKEPDAPKPVYSQPDVFKAFRTWFLLFWILVNGALLYILLVPQGLGIPLDFPGKYFNVLFFIVLGLSAFRFVFSTLYLIKNRRR</sequence>
<name>A0A1Y2HUR7_9FUNG</name>
<organism evidence="13 14">
    <name type="scientific">Catenaria anguillulae PL171</name>
    <dbReference type="NCBI Taxonomy" id="765915"/>
    <lineage>
        <taxon>Eukaryota</taxon>
        <taxon>Fungi</taxon>
        <taxon>Fungi incertae sedis</taxon>
        <taxon>Blastocladiomycota</taxon>
        <taxon>Blastocladiomycetes</taxon>
        <taxon>Blastocladiales</taxon>
        <taxon>Catenariaceae</taxon>
        <taxon>Catenaria</taxon>
    </lineage>
</organism>
<dbReference type="GO" id="GO:0071555">
    <property type="term" value="P:cell wall organization"/>
    <property type="evidence" value="ECO:0007669"/>
    <property type="project" value="UniProtKB-KW"/>
</dbReference>
<comment type="catalytic activity">
    <reaction evidence="11">
        <text>[(1-&gt;4)-N-acetyl-beta-D-glucosaminyl](n) + UDP-N-acetyl-alpha-D-glucosamine = [(1-&gt;4)-N-acetyl-beta-D-glucosaminyl](n+1) + UDP + H(+)</text>
        <dbReference type="Rhea" id="RHEA:16637"/>
        <dbReference type="Rhea" id="RHEA-COMP:9593"/>
        <dbReference type="Rhea" id="RHEA-COMP:9595"/>
        <dbReference type="ChEBI" id="CHEBI:15378"/>
        <dbReference type="ChEBI" id="CHEBI:17029"/>
        <dbReference type="ChEBI" id="CHEBI:57705"/>
        <dbReference type="ChEBI" id="CHEBI:58223"/>
        <dbReference type="EC" id="2.4.1.16"/>
    </reaction>
</comment>
<feature type="compositionally biased region" description="Low complexity" evidence="12">
    <location>
        <begin position="1"/>
        <end position="31"/>
    </location>
</feature>
<evidence type="ECO:0000313" key="14">
    <source>
        <dbReference type="Proteomes" id="UP000193411"/>
    </source>
</evidence>
<keyword evidence="4 11" id="KW-0328">Glycosyltransferase</keyword>